<dbReference type="Pfam" id="PF01590">
    <property type="entry name" value="GAF"/>
    <property type="match status" value="1"/>
</dbReference>
<dbReference type="CDD" id="cd00130">
    <property type="entry name" value="PAS"/>
    <property type="match status" value="4"/>
</dbReference>
<dbReference type="SUPFAM" id="SSF47384">
    <property type="entry name" value="Homodimeric domain of signal transducing histidine kinase"/>
    <property type="match status" value="1"/>
</dbReference>
<dbReference type="PROSITE" id="PS50113">
    <property type="entry name" value="PAC"/>
    <property type="match status" value="3"/>
</dbReference>
<dbReference type="Pfam" id="PF08447">
    <property type="entry name" value="PAS_3"/>
    <property type="match status" value="3"/>
</dbReference>
<keyword evidence="4" id="KW-0808">Transferase</keyword>
<feature type="domain" description="PAC" evidence="9">
    <location>
        <begin position="952"/>
        <end position="1006"/>
    </location>
</feature>
<dbReference type="CDD" id="cd00075">
    <property type="entry name" value="HATPase"/>
    <property type="match status" value="1"/>
</dbReference>
<dbReference type="Gene3D" id="2.10.70.100">
    <property type="match status" value="1"/>
</dbReference>
<gene>
    <name evidence="10" type="ORF">CWM47_30120</name>
</gene>
<dbReference type="InterPro" id="IPR013655">
    <property type="entry name" value="PAS_fold_3"/>
</dbReference>
<dbReference type="InterPro" id="IPR036097">
    <property type="entry name" value="HisK_dim/P_sf"/>
</dbReference>
<comment type="catalytic activity">
    <reaction evidence="1">
        <text>ATP + protein L-histidine = ADP + protein N-phospho-L-histidine.</text>
        <dbReference type="EC" id="2.7.13.3"/>
    </reaction>
</comment>
<dbReference type="InterPro" id="IPR005467">
    <property type="entry name" value="His_kinase_dom"/>
</dbReference>
<dbReference type="PROSITE" id="PS50109">
    <property type="entry name" value="HIS_KIN"/>
    <property type="match status" value="1"/>
</dbReference>
<dbReference type="PRINTS" id="PR00344">
    <property type="entry name" value="BCTRLSENSOR"/>
</dbReference>
<proteinExistence type="predicted"/>
<dbReference type="Pfam" id="PF13426">
    <property type="entry name" value="PAS_9"/>
    <property type="match status" value="2"/>
</dbReference>
<dbReference type="KEGG" id="spir:CWM47_30120"/>
<dbReference type="Gene3D" id="3.30.450.20">
    <property type="entry name" value="PAS domain"/>
    <property type="match status" value="5"/>
</dbReference>
<name>A0A2K8Z7A6_9BACT</name>
<evidence type="ECO:0000313" key="10">
    <source>
        <dbReference type="EMBL" id="AUD05728.1"/>
    </source>
</evidence>
<evidence type="ECO:0000256" key="3">
    <source>
        <dbReference type="ARBA" id="ARBA00022553"/>
    </source>
</evidence>
<dbReference type="OrthoDB" id="9808408at2"/>
<dbReference type="SUPFAM" id="SSF55785">
    <property type="entry name" value="PYP-like sensor domain (PAS domain)"/>
    <property type="match status" value="5"/>
</dbReference>
<protein>
    <recommendedName>
        <fullName evidence="2">histidine kinase</fullName>
        <ecNumber evidence="2">2.7.13.3</ecNumber>
    </recommendedName>
</protein>
<evidence type="ECO:0000256" key="2">
    <source>
        <dbReference type="ARBA" id="ARBA00012438"/>
    </source>
</evidence>
<evidence type="ECO:0000259" key="8">
    <source>
        <dbReference type="PROSITE" id="PS50112"/>
    </source>
</evidence>
<feature type="domain" description="PAS" evidence="8">
    <location>
        <begin position="879"/>
        <end position="952"/>
    </location>
</feature>
<keyword evidence="6" id="KW-0175">Coiled coil</keyword>
<evidence type="ECO:0000313" key="11">
    <source>
        <dbReference type="Proteomes" id="UP000232883"/>
    </source>
</evidence>
<dbReference type="InterPro" id="IPR000700">
    <property type="entry name" value="PAS-assoc_C"/>
</dbReference>
<sequence>MNKLLQSWFDASLQGVAFLTPVRNSQRKVTCFKYRMVNAAFARIIRKPKEELINQVVKKVFDPTQDNDFFLILVSVLESGHEKRLLKHYHIEGEDIWHDITLSRIDDQLMVNVQDVSEHEKTEKELERRFSMESIISSLSSRLVNVSDFEMDAYIPEALEEISEHIGAERASVVLYSNDYQRGDCVHEWCAADIGSKKHTLQDIVISRNDWLLQQLKNRQTLRLQTDKLPVEAGHEKNRLTWLGVQSMIFVPLILSGKTQGFIGFYTISKPKAWDQNDVSLLETFATMIASVFQRLQQETAIRRANQRLEGLHDIDQALLNYRMAGQSPLLIAMKYLYFMVPCERMIVFQLDKSAGLAVVKCRADEGKLDATPGFSVPVSYIQNQFVTGNQTSYHPDLQPESLSEGAERLAYEQGFRSLVIIHLYDRSECIGALALASKTPFFFSDEYRDIARELAGSFAIILHEQRLDEQLKQYTEQLEQRVEERTQEVRRLSTLHQAILKHAGQAIISTDINGIIQTANQACESLMGYPVDELIGRSVHLEPETAENLIPIIAYRDSTDLPEPSTVFAQAIAAHGYFFNECLFVTKDNQKVPILLTASILQDESGAAIGFVGIATDISALKATKAKLVQKNQELNTVFEGAIDLHCIVNADGCFLTVNHAWEITLGYRVDELVELTFEKLIHPDELTLIHQRILSEIDKKPLRNQVNQFQKKDGSYCILEWNAVKIDHLIYASARNITERRQAEVQLRNLNQRLQLATQAAGQGVWELDLEANQSDWDEKMWEIYGLEPQESSPPFAEFLELIHPDDLPGFLERYTLDSSGDSIQNVARFIRPDGAIRYIKAVGQTVRNAQGNAIRQVGVAWDITEQKLAEKALRDSEQKFREIAENVDEVFWIHSAEPFQLLYINPAFERIWGTSLSQLDENPFAFMNVILKEDQLAVWELINQYKAGQEGQLYFRTQESDGPLRWLFVRTFIIRDAADKVIRHIGIISDVTSQKEKEIVLQQTLQREQELNQLKSQFVSTASHEFRTPLATIQTSVDLIKLYLDLPAPSSGPSIQKHLTVIEKQIHQFGILLTDILTIGTIESGKVSFNPQWVDIFSICNEIIATHFSQPVNQRGVRLIREGAPCLVFLDAKLISHVIVNLLSNAFKFSTKAPCLRIAFEETCFVIQIIDEGIGIPARELATLFQAFFRASNTTAIPGTGLGLVIARQFVELHGGHLTLQSEEKKGTTCTVTMPISCAEEAYPVQTKDTISSQHIVHSNEL</sequence>
<keyword evidence="3" id="KW-0597">Phosphoprotein</keyword>
<keyword evidence="5 10" id="KW-0418">Kinase</keyword>
<feature type="domain" description="PAS" evidence="8">
    <location>
        <begin position="752"/>
        <end position="809"/>
    </location>
</feature>
<dbReference type="AlphaFoldDB" id="A0A2K8Z7A6"/>
<dbReference type="InterPro" id="IPR000014">
    <property type="entry name" value="PAS"/>
</dbReference>
<keyword evidence="11" id="KW-1185">Reference proteome</keyword>
<dbReference type="PANTHER" id="PTHR43304">
    <property type="entry name" value="PHYTOCHROME-LIKE PROTEIN CPH1"/>
    <property type="match status" value="1"/>
</dbReference>
<dbReference type="InterPro" id="IPR052162">
    <property type="entry name" value="Sensor_kinase/Photoreceptor"/>
</dbReference>
<dbReference type="EC" id="2.7.13.3" evidence="2"/>
<dbReference type="SMART" id="SM00091">
    <property type="entry name" value="PAS"/>
    <property type="match status" value="4"/>
</dbReference>
<dbReference type="InterPro" id="IPR004358">
    <property type="entry name" value="Sig_transdc_His_kin-like_C"/>
</dbReference>
<dbReference type="Gene3D" id="1.10.287.130">
    <property type="match status" value="1"/>
</dbReference>
<dbReference type="Gene3D" id="3.30.565.10">
    <property type="entry name" value="Histidine kinase-like ATPase, C-terminal domain"/>
    <property type="match status" value="1"/>
</dbReference>
<dbReference type="GO" id="GO:0000155">
    <property type="term" value="F:phosphorelay sensor kinase activity"/>
    <property type="evidence" value="ECO:0007669"/>
    <property type="project" value="InterPro"/>
</dbReference>
<dbReference type="InterPro" id="IPR029016">
    <property type="entry name" value="GAF-like_dom_sf"/>
</dbReference>
<dbReference type="PROSITE" id="PS50112">
    <property type="entry name" value="PAS"/>
    <property type="match status" value="4"/>
</dbReference>
<dbReference type="InterPro" id="IPR036890">
    <property type="entry name" value="HATPase_C_sf"/>
</dbReference>
<feature type="coiled-coil region" evidence="6">
    <location>
        <begin position="465"/>
        <end position="496"/>
    </location>
</feature>
<organism evidence="10 11">
    <name type="scientific">Spirosoma pollinicola</name>
    <dbReference type="NCBI Taxonomy" id="2057025"/>
    <lineage>
        <taxon>Bacteria</taxon>
        <taxon>Pseudomonadati</taxon>
        <taxon>Bacteroidota</taxon>
        <taxon>Cytophagia</taxon>
        <taxon>Cytophagales</taxon>
        <taxon>Cytophagaceae</taxon>
        <taxon>Spirosoma</taxon>
    </lineage>
</organism>
<dbReference type="SMART" id="SM00086">
    <property type="entry name" value="PAC"/>
    <property type="match status" value="4"/>
</dbReference>
<accession>A0A2K8Z7A6</accession>
<evidence type="ECO:0000256" key="4">
    <source>
        <dbReference type="ARBA" id="ARBA00022679"/>
    </source>
</evidence>
<dbReference type="InterPro" id="IPR001610">
    <property type="entry name" value="PAC"/>
</dbReference>
<evidence type="ECO:0000256" key="6">
    <source>
        <dbReference type="SAM" id="Coils"/>
    </source>
</evidence>
<dbReference type="InterPro" id="IPR003594">
    <property type="entry name" value="HATPase_dom"/>
</dbReference>
<dbReference type="PANTHER" id="PTHR43304:SF1">
    <property type="entry name" value="PAC DOMAIN-CONTAINING PROTEIN"/>
    <property type="match status" value="1"/>
</dbReference>
<dbReference type="NCBIfam" id="TIGR00229">
    <property type="entry name" value="sensory_box"/>
    <property type="match status" value="4"/>
</dbReference>
<dbReference type="Proteomes" id="UP000232883">
    <property type="component" value="Chromosome"/>
</dbReference>
<evidence type="ECO:0000256" key="5">
    <source>
        <dbReference type="ARBA" id="ARBA00022777"/>
    </source>
</evidence>
<dbReference type="RefSeq" id="WP_100992281.1">
    <property type="nucleotide sequence ID" value="NZ_CP025096.1"/>
</dbReference>
<dbReference type="EMBL" id="CP025096">
    <property type="protein sequence ID" value="AUD05728.1"/>
    <property type="molecule type" value="Genomic_DNA"/>
</dbReference>
<dbReference type="Pfam" id="PF00512">
    <property type="entry name" value="HisKA"/>
    <property type="match status" value="1"/>
</dbReference>
<reference evidence="10 11" key="1">
    <citation type="submission" date="2017-11" db="EMBL/GenBank/DDBJ databases">
        <title>Taxonomic description and genome sequences of Spirosoma HA7 sp. nov., isolated from pollen microhabitat of Corylus avellana.</title>
        <authorList>
            <person name="Ambika Manirajan B."/>
            <person name="Suarez C."/>
            <person name="Ratering S."/>
            <person name="Geissler-Plaum R."/>
            <person name="Cardinale M."/>
            <person name="Sylvia S."/>
        </authorList>
    </citation>
    <scope>NUCLEOTIDE SEQUENCE [LARGE SCALE GENOMIC DNA]</scope>
    <source>
        <strain evidence="10 11">HA7</strain>
    </source>
</reference>
<dbReference type="CDD" id="cd00082">
    <property type="entry name" value="HisKA"/>
    <property type="match status" value="1"/>
</dbReference>
<dbReference type="InterPro" id="IPR003018">
    <property type="entry name" value="GAF"/>
</dbReference>
<feature type="domain" description="PAC" evidence="9">
    <location>
        <begin position="826"/>
        <end position="878"/>
    </location>
</feature>
<dbReference type="SMART" id="SM00387">
    <property type="entry name" value="HATPase_c"/>
    <property type="match status" value="1"/>
</dbReference>
<dbReference type="InterPro" id="IPR003661">
    <property type="entry name" value="HisK_dim/P_dom"/>
</dbReference>
<evidence type="ECO:0000259" key="9">
    <source>
        <dbReference type="PROSITE" id="PS50113"/>
    </source>
</evidence>
<feature type="domain" description="PAS" evidence="8">
    <location>
        <begin position="632"/>
        <end position="702"/>
    </location>
</feature>
<dbReference type="Pfam" id="PF02518">
    <property type="entry name" value="HATPase_c"/>
    <property type="match status" value="1"/>
</dbReference>
<dbReference type="InterPro" id="IPR035965">
    <property type="entry name" value="PAS-like_dom_sf"/>
</dbReference>
<feature type="domain" description="Histidine kinase" evidence="7">
    <location>
        <begin position="1024"/>
        <end position="1241"/>
    </location>
</feature>
<dbReference type="SUPFAM" id="SSF55781">
    <property type="entry name" value="GAF domain-like"/>
    <property type="match status" value="2"/>
</dbReference>
<evidence type="ECO:0000256" key="1">
    <source>
        <dbReference type="ARBA" id="ARBA00000085"/>
    </source>
</evidence>
<dbReference type="SMART" id="SM00065">
    <property type="entry name" value="GAF"/>
    <property type="match status" value="2"/>
</dbReference>
<dbReference type="Gene3D" id="3.30.450.40">
    <property type="match status" value="2"/>
</dbReference>
<dbReference type="SUPFAM" id="SSF55874">
    <property type="entry name" value="ATPase domain of HSP90 chaperone/DNA topoisomerase II/histidine kinase"/>
    <property type="match status" value="1"/>
</dbReference>
<evidence type="ECO:0000259" key="7">
    <source>
        <dbReference type="PROSITE" id="PS50109"/>
    </source>
</evidence>
<feature type="domain" description="PAC" evidence="9">
    <location>
        <begin position="579"/>
        <end position="631"/>
    </location>
</feature>
<feature type="domain" description="PAS" evidence="8">
    <location>
        <begin position="500"/>
        <end position="539"/>
    </location>
</feature>
<dbReference type="SMART" id="SM00388">
    <property type="entry name" value="HisKA"/>
    <property type="match status" value="1"/>
</dbReference>